<dbReference type="SUPFAM" id="SSF46785">
    <property type="entry name" value="Winged helix' DNA-binding domain"/>
    <property type="match status" value="1"/>
</dbReference>
<gene>
    <name evidence="5" type="ORF">J6I44_05290</name>
</gene>
<evidence type="ECO:0000256" key="2">
    <source>
        <dbReference type="ARBA" id="ARBA00023125"/>
    </source>
</evidence>
<dbReference type="PANTHER" id="PTHR33154:SF15">
    <property type="entry name" value="REGULATORY PROTEIN ARSR"/>
    <property type="match status" value="1"/>
</dbReference>
<dbReference type="PROSITE" id="PS50987">
    <property type="entry name" value="HTH_ARSR_2"/>
    <property type="match status" value="1"/>
</dbReference>
<accession>A0ABT3PM57</accession>
<keyword evidence="6" id="KW-1185">Reference proteome</keyword>
<sequence length="118" mass="13505">MSQSLDVTFKALGHPKRLAILKRLIRRVHTCCTVNAEEECCLEEPTCDFGELKEDLGISKSSLSLHLKELRHAGLVEKIKTGRKVALQVNPDRLEELKDFFEISIDRQTRQWMVDNVG</sequence>
<dbReference type="Proteomes" id="UP001207918">
    <property type="component" value="Unassembled WGS sequence"/>
</dbReference>
<protein>
    <submittedName>
        <fullName evidence="5">Winged helix-turn-helix transcriptional regulator</fullName>
    </submittedName>
</protein>
<dbReference type="InterPro" id="IPR036390">
    <property type="entry name" value="WH_DNA-bd_sf"/>
</dbReference>
<organism evidence="5 6">
    <name type="scientific">Fodinibius salsisoli</name>
    <dbReference type="NCBI Taxonomy" id="2820877"/>
    <lineage>
        <taxon>Bacteria</taxon>
        <taxon>Pseudomonadati</taxon>
        <taxon>Balneolota</taxon>
        <taxon>Balneolia</taxon>
        <taxon>Balneolales</taxon>
        <taxon>Balneolaceae</taxon>
        <taxon>Fodinibius</taxon>
    </lineage>
</organism>
<proteinExistence type="predicted"/>
<name>A0ABT3PM57_9BACT</name>
<dbReference type="Gene3D" id="1.10.10.10">
    <property type="entry name" value="Winged helix-like DNA-binding domain superfamily/Winged helix DNA-binding domain"/>
    <property type="match status" value="1"/>
</dbReference>
<dbReference type="PANTHER" id="PTHR33154">
    <property type="entry name" value="TRANSCRIPTIONAL REGULATOR, ARSR FAMILY"/>
    <property type="match status" value="1"/>
</dbReference>
<keyword evidence="3" id="KW-0804">Transcription</keyword>
<dbReference type="EMBL" id="JAGGJA010000003">
    <property type="protein sequence ID" value="MCW9706254.1"/>
    <property type="molecule type" value="Genomic_DNA"/>
</dbReference>
<keyword evidence="1" id="KW-0805">Transcription regulation</keyword>
<dbReference type="InterPro" id="IPR051081">
    <property type="entry name" value="HTH_MetalResp_TranReg"/>
</dbReference>
<evidence type="ECO:0000313" key="6">
    <source>
        <dbReference type="Proteomes" id="UP001207918"/>
    </source>
</evidence>
<dbReference type="SMART" id="SM00418">
    <property type="entry name" value="HTH_ARSR"/>
    <property type="match status" value="1"/>
</dbReference>
<keyword evidence="2" id="KW-0238">DNA-binding</keyword>
<comment type="caution">
    <text evidence="5">The sequence shown here is derived from an EMBL/GenBank/DDBJ whole genome shotgun (WGS) entry which is preliminary data.</text>
</comment>
<evidence type="ECO:0000256" key="3">
    <source>
        <dbReference type="ARBA" id="ARBA00023163"/>
    </source>
</evidence>
<evidence type="ECO:0000256" key="1">
    <source>
        <dbReference type="ARBA" id="ARBA00023015"/>
    </source>
</evidence>
<dbReference type="Pfam" id="PF01022">
    <property type="entry name" value="HTH_5"/>
    <property type="match status" value="1"/>
</dbReference>
<dbReference type="InterPro" id="IPR011991">
    <property type="entry name" value="ArsR-like_HTH"/>
</dbReference>
<dbReference type="CDD" id="cd00090">
    <property type="entry name" value="HTH_ARSR"/>
    <property type="match status" value="1"/>
</dbReference>
<dbReference type="RefSeq" id="WP_265764960.1">
    <property type="nucleotide sequence ID" value="NZ_JAGGJA010000003.1"/>
</dbReference>
<evidence type="ECO:0000313" key="5">
    <source>
        <dbReference type="EMBL" id="MCW9706254.1"/>
    </source>
</evidence>
<evidence type="ECO:0000259" key="4">
    <source>
        <dbReference type="PROSITE" id="PS50987"/>
    </source>
</evidence>
<dbReference type="InterPro" id="IPR001845">
    <property type="entry name" value="HTH_ArsR_DNA-bd_dom"/>
</dbReference>
<reference evidence="5 6" key="1">
    <citation type="submission" date="2021-03" db="EMBL/GenBank/DDBJ databases">
        <title>Aliifodinibius sp. nov., a new bacterium isolated from saline soil.</title>
        <authorList>
            <person name="Galisteo C."/>
            <person name="De La Haba R."/>
            <person name="Sanchez-Porro C."/>
            <person name="Ventosa A."/>
        </authorList>
    </citation>
    <scope>NUCLEOTIDE SEQUENCE [LARGE SCALE GENOMIC DNA]</scope>
    <source>
        <strain evidence="5 6">1BSP15-2V2</strain>
    </source>
</reference>
<feature type="domain" description="HTH arsR-type" evidence="4">
    <location>
        <begin position="1"/>
        <end position="109"/>
    </location>
</feature>
<dbReference type="InterPro" id="IPR036388">
    <property type="entry name" value="WH-like_DNA-bd_sf"/>
</dbReference>